<gene>
    <name evidence="6" type="ORF">SCABRO_02089</name>
</gene>
<feature type="coiled-coil region" evidence="2">
    <location>
        <begin position="2497"/>
        <end position="2552"/>
    </location>
</feature>
<proteinExistence type="predicted"/>
<evidence type="ECO:0000259" key="3">
    <source>
        <dbReference type="Pfam" id="PF18276"/>
    </source>
</evidence>
<dbReference type="EMBL" id="JRYO01000147">
    <property type="protein sequence ID" value="KHE92194.1"/>
    <property type="molecule type" value="Genomic_DNA"/>
</dbReference>
<dbReference type="InterPro" id="IPR041079">
    <property type="entry name" value="Neuraminidase-like"/>
</dbReference>
<dbReference type="Proteomes" id="UP000030652">
    <property type="component" value="Unassembled WGS sequence"/>
</dbReference>
<reference evidence="6 7" key="1">
    <citation type="submission" date="2014-10" db="EMBL/GenBank/DDBJ databases">
        <title>Draft genome of anammox bacterium scalindua brodae, obtained using differential coverage binning of sequence data from two enrichment reactors.</title>
        <authorList>
            <person name="Speth D.R."/>
            <person name="Russ L."/>
            <person name="Kartal B."/>
            <person name="Op den Camp H.J."/>
            <person name="Dutilh B.E."/>
            <person name="Jetten M.S."/>
        </authorList>
    </citation>
    <scope>NUCLEOTIDE SEQUENCE [LARGE SCALE GENOMIC DNA]</scope>
    <source>
        <strain evidence="6">RU1</strain>
    </source>
</reference>
<sequence length="2953" mass="339649">MARRRTSKKLNLSFYLRPDLFKRKVSDIDDLKKDEREYVEKKLDEYLRSEILRIIGPEKPGIEKLLKKLKLDSLKLKEEDLNTVIKEKLLAKATRNNKLKKEIKEVEKLLEETPSVTVANVLRLDMPLRDHPVLAPDYRKKKTAELARIIDLKDDKADRLAEELEEKELDIDYANRATLNEFVEKKILTEKQKKELLITIDLSRLGGGNIELIEALKSDKLKSLEEFVTWEESDWVGLIEDVENKISLPEGEESAKIYAGNIRKNIEKTFPSPYFLKRVIKKKSDFNSEIKLLDSVSALFKNNDTIIDGKSINTKKLNWKGISSKKIKKIENDLEEFLPFANTYRELGIAEIVNDKSLNIKKKKDAITNRLANLETFYKNNTNLDLALTDFADNRARFIWDDIDKNERPRVRKQLMVYQRLFNLTEDSETARKLLNKGYHSGMDITNTAEGDFVKASGLDREKGRDVYNKAMKTSIAASHLFEAVRDVHSGLFKDIAVSNIVPMNNELSHIDGFDELFGRQNFCDCEHCRSVLGPAAYFADLMYFVQENVSKKAFEPDPMDHDLYLKNRRPDLWELQLTCQNTSTEIPYLEVVNDVLERYLSDKSILPDVYDWLREWESLVSMNLPFNLPLEELRLYLSHYELSLYDVYRLLKKPDESKKKQLGERLKISEEELKIITTPNTDGAHRIFGNIVLPTNFDVQDFVRYAGINRKELDDLLKSEFLSEISPDIVQVKVELIEKQDDIQQYEEFLQNLTESHLDLIHRFVRFWKKTSWTIREFDLVLNSLKSANLLDNLEDGNGYPKILQVSELTIIEEVLSLSVEEMCAMVGDIPQTPIEENQKGLYERLFDLEEIFGVDTDDEEIPPLLMAGLGISESELEALYILVDPDNNLPLDSTLISNLFRHARIARSLSLSIEDLIHAIELTLNGSPVSTLSHILDLIEFTSWLKSSPFSVSELIMILEGKESRSLKYRNDINTAVDVVLEIQRTFEKDRRSRINDYLKNTYSLTSSQVEVLKSSTYTISEIDVILKKIDSLSAEIYSGNNSLLTAGIQQIGDSIKRDKKKLLKEYLQSTFNITAVQLEDEILPNFVSVDIDGLGIIRALDAVFTNDGEPVDPGDFDELVVLVREIERVGLLFSNLRFDAESITYFIENKTVFGIDDLKELTLNNLKNASFYKSLVETNREMEGEIGELLKNYQPNKIFSVEDIKTLSDLWQQPEEQIKSLKDSLTFDPNDSALEAVKFILEAQEVCQELGIRGDSLIKLTDTDSEGLRAAREIAIGAFASRYTEEKVREEKLEPYVDKINMLKRDALCDFILTRQEQFKFNDRRDLYNYFLLDVEMSGCFRTSKVVAAISSVQLYIHRCLINLKRSENLFKNPAVVARDVDPTLIPADEWEWRKNYRVWEANRKVFLYPENYIDPTLRDNKTHIFKELEEELLQEKITQESAETAYKKYISQFAELTKLRYAGAYYHSISKGLSNLDLSGPGKIKVVYKFLDGLTYNLESEESLYYLFARTNVDPYQYYYRTYNHYKEAWGNWKKIELAIEAKEISVLIYRGKLYIYWTEVNRKEIKKIVGGSSVPGGTEFKVYAKYSFLNENDTWSTPQRLYVGYTHFEDGRAYWRIVGEELRTEKENESDEYTKNRKKQENQHDYVFDQFEQKVFRKPYTTFYNNINTPITLSYIWSQNQIVQRKVRYFVLEQNFQWPVEYENRTASGTTFTTTYTYIFTIPPFEFEASNNLQISVKEIKVTINGPSFDDDEQLDALVYFIGPTTCTIFIRFDPKGGNDDELAIKLLRVFSSMPPENTIYTSTFKQSLSENKIVNNSELDIKDKSSNYVDLSNSSAEFLRKEYKEAYTEDGNYSQYIENGTKSFADKEKILTQLRWGQGHLSIPGAFFGTDAVSLTTILTDELSDILFAKGLEQFLSLETQQLADNSGQKLDFNGAYGEYYWEMYFHIPFLIANHLNANSKFKEAKWWYDRIFDPTADESPTDTKHSDHNWQFREFRNLDIQKLKDILVDSAAIETYKKDPFNPHAIARLRLNSYQKAVVMKYIDNLIDWGDNLFAQDTRESINEANMLYQLAADILGKRPAKVGTCKTASDDDLAYENIGPAIEKGSAFLITLENFYAGLRYRYDFDVKLVKKSKYLASLLDNAGVRPKTNSLAAVAKAANITRLSDKFASVPVVPGGVPAAPAGSGNYTIKLYADIVKTEKPVDGIITDWTDAKEYEDKMETEETSRAPSLDIVKQSVMVFCVPHNSDLLRYWDRVEDRLFKIRHCMNISGVRRSLALFQPPIDPMLLVRARAAGLSLEDITDMLAASNTIPPYRFVYLIEKTRQFTQTVQSFGNSLLSALEKKDVEELTLLRSVHERNILKMSREIKKRQLKESQHQYKSMEDALANVQNRIDYYVGLIEDDLTGWETTQQASKHTATSIKAISAIYYAMSSKSALTPQYGSPFSINFGGIQINQYAKSSGNKYDTAASILDLISQSAGLEATFQRREQEWKQQLRLAETEYKQIEKQMLAAEIRSLIAEKDLEIHEKSMEQADELNDFYRDKFTNLGLYNYLASTLNRLYRESYNMAYDMAKMSERAYQFERDDSNIFIANDNWQSDRAGLLAGERLLLQLQEMEQKFIENNVRTPEITQSFSLALLDASELVNLRQTGSCTIRIPEIAFEVYYPGQYKRLIKSVRISIPCVVGPYTNVSAKLTLINSKVKSGKDDSELTPLEIGKNTSISASSANSDTGMFEFNFRDERYLPFEGSGAISEWTVELPSTVRSFNYDTIPDVIMHISYTAKDGDRETAESNLSTTITTYATEHGLFRLFSLKHEFPNAFHQLLNPQDGGAQATEISVDSSHFPYLFIDKTLNITEAKVYFKPKKGLSIISIPTMGFNGVNAEWNTDVDIAMPGRSEEKDKMKGGTLSINGRNPIDEWTINTDDNGLDGNVLEDILILIKYRIS</sequence>
<comment type="caution">
    <text evidence="6">The sequence shown here is derived from an EMBL/GenBank/DDBJ whole genome shotgun (WGS) entry which is preliminary data.</text>
</comment>
<keyword evidence="2" id="KW-0175">Coiled coil</keyword>
<dbReference type="PATRIC" id="fig|237368.3.peg.2257"/>
<organism evidence="6 7">
    <name type="scientific">Candidatus Scalindua brodae</name>
    <dbReference type="NCBI Taxonomy" id="237368"/>
    <lineage>
        <taxon>Bacteria</taxon>
        <taxon>Pseudomonadati</taxon>
        <taxon>Planctomycetota</taxon>
        <taxon>Candidatus Brocadiia</taxon>
        <taxon>Candidatus Brocadiales</taxon>
        <taxon>Candidatus Scalinduaceae</taxon>
        <taxon>Candidatus Scalindua</taxon>
    </lineage>
</organism>
<feature type="domain" description="Tc toxin complex TcA C-terminal TcB-binding" evidence="3">
    <location>
        <begin position="2516"/>
        <end position="2790"/>
    </location>
</feature>
<evidence type="ECO:0000313" key="6">
    <source>
        <dbReference type="EMBL" id="KHE92194.1"/>
    </source>
</evidence>
<feature type="coiled-coil region" evidence="2">
    <location>
        <begin position="150"/>
        <end position="177"/>
    </location>
</feature>
<dbReference type="Pfam" id="PF20220">
    <property type="entry name" value="ABC_toxin_N"/>
    <property type="match status" value="1"/>
</dbReference>
<evidence type="ECO:0000259" key="4">
    <source>
        <dbReference type="Pfam" id="PF18413"/>
    </source>
</evidence>
<feature type="coiled-coil region" evidence="2">
    <location>
        <begin position="2373"/>
        <end position="2400"/>
    </location>
</feature>
<dbReference type="InterPro" id="IPR046839">
    <property type="entry name" value="ABC_toxin_N"/>
</dbReference>
<dbReference type="InterPro" id="IPR040840">
    <property type="entry name" value="TcA_TcB_BD"/>
</dbReference>
<dbReference type="InterPro" id="IPR018003">
    <property type="entry name" value="Insecticidal_toxin/plasmid_vir"/>
</dbReference>
<dbReference type="eggNOG" id="COG3409">
    <property type="taxonomic scope" value="Bacteria"/>
</dbReference>
<dbReference type="Pfam" id="PF18413">
    <property type="entry name" value="Neuraminidase"/>
    <property type="match status" value="1"/>
</dbReference>
<dbReference type="eggNOG" id="COG2351">
    <property type="taxonomic scope" value="Bacteria"/>
</dbReference>
<dbReference type="Pfam" id="PF03538">
    <property type="entry name" value="VRP1"/>
    <property type="match status" value="1"/>
</dbReference>
<feature type="domain" description="ABC toxin N-terminal" evidence="5">
    <location>
        <begin position="1301"/>
        <end position="1433"/>
    </location>
</feature>
<evidence type="ECO:0000313" key="7">
    <source>
        <dbReference type="Proteomes" id="UP000030652"/>
    </source>
</evidence>
<evidence type="ECO:0000256" key="2">
    <source>
        <dbReference type="SAM" id="Coils"/>
    </source>
</evidence>
<evidence type="ECO:0000256" key="1">
    <source>
        <dbReference type="ARBA" id="ARBA00023026"/>
    </source>
</evidence>
<name>A0A0B0EHZ6_9BACT</name>
<evidence type="ECO:0000259" key="5">
    <source>
        <dbReference type="Pfam" id="PF20220"/>
    </source>
</evidence>
<dbReference type="Pfam" id="PF18276">
    <property type="entry name" value="TcA_TcB_BD"/>
    <property type="match status" value="1"/>
</dbReference>
<keyword evidence="1" id="KW-0843">Virulence</keyword>
<feature type="domain" description="Neuraminidase-like" evidence="4">
    <location>
        <begin position="1498"/>
        <end position="1625"/>
    </location>
</feature>
<dbReference type="eggNOG" id="COG3206">
    <property type="taxonomic scope" value="Bacteria"/>
</dbReference>
<protein>
    <submittedName>
        <fullName evidence="6">Uncharacterized protein</fullName>
    </submittedName>
</protein>
<accession>A0A0B0EHZ6</accession>